<evidence type="ECO:0000256" key="1">
    <source>
        <dbReference type="ARBA" id="ARBA00006484"/>
    </source>
</evidence>
<dbReference type="InterPro" id="IPR002347">
    <property type="entry name" value="SDR_fam"/>
</dbReference>
<dbReference type="InterPro" id="IPR036291">
    <property type="entry name" value="NAD(P)-bd_dom_sf"/>
</dbReference>
<dbReference type="PANTHER" id="PTHR43975">
    <property type="entry name" value="ZGC:101858"/>
    <property type="match status" value="1"/>
</dbReference>
<evidence type="ECO:0000313" key="4">
    <source>
        <dbReference type="Proteomes" id="UP000052982"/>
    </source>
</evidence>
<evidence type="ECO:0000256" key="2">
    <source>
        <dbReference type="ARBA" id="ARBA00023002"/>
    </source>
</evidence>
<name>A0A101SW57_9ACTN</name>
<dbReference type="FunFam" id="3.40.50.720:FF:000084">
    <property type="entry name" value="Short-chain dehydrogenase reductase"/>
    <property type="match status" value="1"/>
</dbReference>
<organism evidence="3 4">
    <name type="scientific">Streptomyces griseoruber</name>
    <dbReference type="NCBI Taxonomy" id="1943"/>
    <lineage>
        <taxon>Bacteria</taxon>
        <taxon>Bacillati</taxon>
        <taxon>Actinomycetota</taxon>
        <taxon>Actinomycetes</taxon>
        <taxon>Kitasatosporales</taxon>
        <taxon>Streptomycetaceae</taxon>
        <taxon>Streptomyces</taxon>
    </lineage>
</organism>
<sequence>MDFHGKTAIVTGAGSGIGRATALRLAALGASLTAADKNLAAAEETAGLAGKRAVATCTDVSSSADVQKMVAATVEAFGRLDILVNNAGFGFRGTVETISEADWDRLMAVNTKSVFLCSKFALPELVKTSGAIVNVTSYTAQVGIPDRAAYVASKGAIAALTRAMAVDHIGQGVRVNAVAPGTVNSPYFARMLAESDKPEQLRASLDGRAPIGRMAEPEEIAEAIAWLAGSESRFAVGTVLTVDGGTSIWGR</sequence>
<dbReference type="Gene3D" id="3.40.50.720">
    <property type="entry name" value="NAD(P)-binding Rossmann-like Domain"/>
    <property type="match status" value="1"/>
</dbReference>
<dbReference type="PANTHER" id="PTHR43975:SF2">
    <property type="entry name" value="EG:BACR7A4.14 PROTEIN-RELATED"/>
    <property type="match status" value="1"/>
</dbReference>
<dbReference type="PRINTS" id="PR00080">
    <property type="entry name" value="SDRFAMILY"/>
</dbReference>
<dbReference type="SUPFAM" id="SSF51735">
    <property type="entry name" value="NAD(P)-binding Rossmann-fold domains"/>
    <property type="match status" value="1"/>
</dbReference>
<protein>
    <submittedName>
        <fullName evidence="3">Short-chain dehydrogenase</fullName>
    </submittedName>
</protein>
<comment type="caution">
    <text evidence="3">The sequence shown here is derived from an EMBL/GenBank/DDBJ whole genome shotgun (WGS) entry which is preliminary data.</text>
</comment>
<comment type="similarity">
    <text evidence="1">Belongs to the short-chain dehydrogenases/reductases (SDR) family.</text>
</comment>
<dbReference type="RefSeq" id="WP_055632766.1">
    <property type="nucleotide sequence ID" value="NZ_KQ948771.1"/>
</dbReference>
<dbReference type="PROSITE" id="PS00061">
    <property type="entry name" value="ADH_SHORT"/>
    <property type="match status" value="1"/>
</dbReference>
<dbReference type="EMBL" id="LMWW01000036">
    <property type="protein sequence ID" value="KUN81305.1"/>
    <property type="molecule type" value="Genomic_DNA"/>
</dbReference>
<keyword evidence="2" id="KW-0560">Oxidoreductase</keyword>
<reference evidence="3 4" key="1">
    <citation type="submission" date="2015-10" db="EMBL/GenBank/DDBJ databases">
        <title>Draft genome sequence of Streptomyces griseoruber DSM 40281, type strain for the species Streptomyces griseoruber.</title>
        <authorList>
            <person name="Ruckert C."/>
            <person name="Winkler A."/>
            <person name="Kalinowski J."/>
            <person name="Kampfer P."/>
            <person name="Glaeser S."/>
        </authorList>
    </citation>
    <scope>NUCLEOTIDE SEQUENCE [LARGE SCALE GENOMIC DNA]</scope>
    <source>
        <strain evidence="3 4">DSM 40281</strain>
    </source>
</reference>
<dbReference type="Pfam" id="PF13561">
    <property type="entry name" value="adh_short_C2"/>
    <property type="match status" value="1"/>
</dbReference>
<dbReference type="CDD" id="cd05233">
    <property type="entry name" value="SDR_c"/>
    <property type="match status" value="1"/>
</dbReference>
<proteinExistence type="inferred from homology"/>
<dbReference type="GO" id="GO:0016491">
    <property type="term" value="F:oxidoreductase activity"/>
    <property type="evidence" value="ECO:0007669"/>
    <property type="project" value="UniProtKB-KW"/>
</dbReference>
<dbReference type="STRING" id="1943.AQJ64_23210"/>
<keyword evidence="4" id="KW-1185">Reference proteome</keyword>
<evidence type="ECO:0000313" key="3">
    <source>
        <dbReference type="EMBL" id="KUN81305.1"/>
    </source>
</evidence>
<gene>
    <name evidence="3" type="ORF">AQJ64_23210</name>
</gene>
<dbReference type="Proteomes" id="UP000052982">
    <property type="component" value="Unassembled WGS sequence"/>
</dbReference>
<dbReference type="InterPro" id="IPR020904">
    <property type="entry name" value="Sc_DH/Rdtase_CS"/>
</dbReference>
<dbReference type="PRINTS" id="PR00081">
    <property type="entry name" value="GDHRDH"/>
</dbReference>
<accession>A0A101SW57</accession>
<dbReference type="AlphaFoldDB" id="A0A101SW57"/>
<dbReference type="OrthoDB" id="7064009at2"/>